<accession>A0ABZ3IKQ8</accession>
<name>A0ABZ3IKQ8_9FIRM</name>
<reference evidence="1" key="1">
    <citation type="submission" date="2024-05" db="EMBL/GenBank/DDBJ databases">
        <title>Isolation and characterization of Sporomusa carbonis sp. nov., a carboxydotrophic hydrogenogen in the genus of Sporomusa isolated from a charcoal burning pile.</title>
        <authorList>
            <person name="Boeer T."/>
            <person name="Rosenbaum F."/>
            <person name="Eysell L."/>
            <person name="Mueller V."/>
            <person name="Daniel R."/>
            <person name="Poehlein A."/>
        </authorList>
    </citation>
    <scope>NUCLEOTIDE SEQUENCE [LARGE SCALE GENOMIC DNA]</scope>
    <source>
        <strain evidence="1">DSM 10669</strain>
    </source>
</reference>
<organism evidence="1 2">
    <name type="scientific">Sporomusa silvacetica DSM 10669</name>
    <dbReference type="NCBI Taxonomy" id="1123289"/>
    <lineage>
        <taxon>Bacteria</taxon>
        <taxon>Bacillati</taxon>
        <taxon>Bacillota</taxon>
        <taxon>Negativicutes</taxon>
        <taxon>Selenomonadales</taxon>
        <taxon>Sporomusaceae</taxon>
        <taxon>Sporomusa</taxon>
    </lineage>
</organism>
<dbReference type="RefSeq" id="WP_094604641.1">
    <property type="nucleotide sequence ID" value="NZ_CP155573.1"/>
</dbReference>
<dbReference type="Proteomes" id="UP000216752">
    <property type="component" value="Chromosome"/>
</dbReference>
<evidence type="ECO:0000313" key="1">
    <source>
        <dbReference type="EMBL" id="XFO65988.1"/>
    </source>
</evidence>
<evidence type="ECO:0000313" key="2">
    <source>
        <dbReference type="Proteomes" id="UP000216752"/>
    </source>
</evidence>
<dbReference type="InterPro" id="IPR032869">
    <property type="entry name" value="WHH_dom_containing"/>
</dbReference>
<evidence type="ECO:0008006" key="3">
    <source>
        <dbReference type="Google" id="ProtNLM"/>
    </source>
</evidence>
<keyword evidence="2" id="KW-1185">Reference proteome</keyword>
<gene>
    <name evidence="1" type="ORF">SPSIL_021360</name>
</gene>
<sequence length="170" mass="18023">MGIPEDLAAAGADQIALEFAGSIVGLAIRTGDVVGSGLGNLQKVFSSEEVANAYQGIRIINKKYAGQVYELEGSLATKYPNGVRFTEEGFPDFAPYAEARVRVSDLKGNTGSDFTAANKAAGFSETPAGYTWHHAEDGQTMLLVPTELHTAIRHTGGAALLRNGRMIAYD</sequence>
<dbReference type="EMBL" id="CP155573">
    <property type="protein sequence ID" value="XFO65988.1"/>
    <property type="molecule type" value="Genomic_DNA"/>
</dbReference>
<dbReference type="Pfam" id="PF14414">
    <property type="entry name" value="WHH"/>
    <property type="match status" value="1"/>
</dbReference>
<proteinExistence type="predicted"/>
<protein>
    <recommendedName>
        <fullName evidence="3">HNH endonuclease</fullName>
    </recommendedName>
</protein>